<dbReference type="InterPro" id="IPR032675">
    <property type="entry name" value="LRR_dom_sf"/>
</dbReference>
<name>A0A6G0ZHG4_APHCR</name>
<dbReference type="Gene3D" id="3.80.10.10">
    <property type="entry name" value="Ribonuclease Inhibitor"/>
    <property type="match status" value="1"/>
</dbReference>
<evidence type="ECO:0000313" key="6">
    <source>
        <dbReference type="Proteomes" id="UP000478052"/>
    </source>
</evidence>
<dbReference type="Pfam" id="PF00560">
    <property type="entry name" value="LRR_1"/>
    <property type="match status" value="1"/>
</dbReference>
<proteinExistence type="predicted"/>
<evidence type="ECO:0000313" key="5">
    <source>
        <dbReference type="EMBL" id="KAF0770290.1"/>
    </source>
</evidence>
<dbReference type="AlphaFoldDB" id="A0A6G0ZHG4"/>
<feature type="non-terminal residue" evidence="5">
    <location>
        <position position="343"/>
    </location>
</feature>
<evidence type="ECO:0000256" key="3">
    <source>
        <dbReference type="ARBA" id="ARBA00022614"/>
    </source>
</evidence>
<accession>A0A6G0ZHG4</accession>
<keyword evidence="2" id="KW-0963">Cytoplasm</keyword>
<dbReference type="EMBL" id="VUJU01000455">
    <property type="protein sequence ID" value="KAF0770290.1"/>
    <property type="molecule type" value="Genomic_DNA"/>
</dbReference>
<sequence length="343" mass="39383">MFPRNKLVVLERSQLEEYKRKSLVGHWVLVKESCEDLQKEKDKSLKQGRRYSGASNVSTRFTAVNVMVRPGSAEGFLDVSGGGYLHSEGERFDCDPFDRVNTVNADDNLLRLESFHTFTSVQRLSLRRNRLKSVRPIDGDLAETLIRLDVSENQLNPDDIYRLSLLSKLEQLFMLANNLTVIPESLTNCHCFLSLKLLDLSDNYLSCPRTFYVLSTMHNLQVLNLSNNRISCIPHLIMKKETDCTNSENQTETCEDNEDMENDKNYDTKEIVYHVYHIPFANLNTINLSSNLIAHNSSVLPLICWPSLKNIILTANTISLNKNLIEFKKLIFTLCLFNIKTKR</sequence>
<comment type="subcellular location">
    <subcellularLocation>
        <location evidence="1">Cytoplasm</location>
    </subcellularLocation>
</comment>
<dbReference type="PROSITE" id="PS51450">
    <property type="entry name" value="LRR"/>
    <property type="match status" value="1"/>
</dbReference>
<evidence type="ECO:0000256" key="1">
    <source>
        <dbReference type="ARBA" id="ARBA00004496"/>
    </source>
</evidence>
<reference evidence="5 6" key="1">
    <citation type="submission" date="2019-08" db="EMBL/GenBank/DDBJ databases">
        <title>Whole genome of Aphis craccivora.</title>
        <authorList>
            <person name="Voronova N.V."/>
            <person name="Shulinski R.S."/>
            <person name="Bandarenka Y.V."/>
            <person name="Zhorov D.G."/>
            <person name="Warner D."/>
        </authorList>
    </citation>
    <scope>NUCLEOTIDE SEQUENCE [LARGE SCALE GENOMIC DNA]</scope>
    <source>
        <strain evidence="5">180601</strain>
        <tissue evidence="5">Whole Body</tissue>
    </source>
</reference>
<dbReference type="PANTHER" id="PTHR22710:SF2">
    <property type="entry name" value="X-RAY RADIATION RESISTANCE-ASSOCIATED PROTEIN 1"/>
    <property type="match status" value="1"/>
</dbReference>
<keyword evidence="3" id="KW-0433">Leucine-rich repeat</keyword>
<protein>
    <submittedName>
        <fullName evidence="5">Malignant fibrous histiocytoma-amplified sequence 1-like</fullName>
    </submittedName>
</protein>
<dbReference type="InterPro" id="IPR003591">
    <property type="entry name" value="Leu-rich_rpt_typical-subtyp"/>
</dbReference>
<evidence type="ECO:0000256" key="4">
    <source>
        <dbReference type="ARBA" id="ARBA00022737"/>
    </source>
</evidence>
<dbReference type="PANTHER" id="PTHR22710">
    <property type="entry name" value="X-RAY RADIATION RESISTANCE ASSOCIATED PROTEIN 1 XRRA1"/>
    <property type="match status" value="1"/>
</dbReference>
<dbReference type="Proteomes" id="UP000478052">
    <property type="component" value="Unassembled WGS sequence"/>
</dbReference>
<dbReference type="SMART" id="SM00369">
    <property type="entry name" value="LRR_TYP"/>
    <property type="match status" value="3"/>
</dbReference>
<keyword evidence="6" id="KW-1185">Reference proteome</keyword>
<evidence type="ECO:0000256" key="2">
    <source>
        <dbReference type="ARBA" id="ARBA00022490"/>
    </source>
</evidence>
<dbReference type="SUPFAM" id="SSF52058">
    <property type="entry name" value="L domain-like"/>
    <property type="match status" value="1"/>
</dbReference>
<gene>
    <name evidence="5" type="ORF">FWK35_00005281</name>
</gene>
<dbReference type="OrthoDB" id="1687175at2759"/>
<organism evidence="5 6">
    <name type="scientific">Aphis craccivora</name>
    <name type="common">Cowpea aphid</name>
    <dbReference type="NCBI Taxonomy" id="307492"/>
    <lineage>
        <taxon>Eukaryota</taxon>
        <taxon>Metazoa</taxon>
        <taxon>Ecdysozoa</taxon>
        <taxon>Arthropoda</taxon>
        <taxon>Hexapoda</taxon>
        <taxon>Insecta</taxon>
        <taxon>Pterygota</taxon>
        <taxon>Neoptera</taxon>
        <taxon>Paraneoptera</taxon>
        <taxon>Hemiptera</taxon>
        <taxon>Sternorrhyncha</taxon>
        <taxon>Aphidomorpha</taxon>
        <taxon>Aphidoidea</taxon>
        <taxon>Aphididae</taxon>
        <taxon>Aphidini</taxon>
        <taxon>Aphis</taxon>
        <taxon>Aphis</taxon>
    </lineage>
</organism>
<comment type="caution">
    <text evidence="5">The sequence shown here is derived from an EMBL/GenBank/DDBJ whole genome shotgun (WGS) entry which is preliminary data.</text>
</comment>
<dbReference type="InterPro" id="IPR001611">
    <property type="entry name" value="Leu-rich_rpt"/>
</dbReference>
<keyword evidence="4" id="KW-0677">Repeat</keyword>
<dbReference type="GO" id="GO:0005737">
    <property type="term" value="C:cytoplasm"/>
    <property type="evidence" value="ECO:0007669"/>
    <property type="project" value="UniProtKB-SubCell"/>
</dbReference>
<dbReference type="GO" id="GO:0005634">
    <property type="term" value="C:nucleus"/>
    <property type="evidence" value="ECO:0007669"/>
    <property type="project" value="TreeGrafter"/>
</dbReference>